<evidence type="ECO:0000256" key="2">
    <source>
        <dbReference type="SAM" id="MobiDB-lite"/>
    </source>
</evidence>
<dbReference type="EMBL" id="HBIA01012146">
    <property type="protein sequence ID" value="CAE0234345.1"/>
    <property type="molecule type" value="Transcribed_RNA"/>
</dbReference>
<name>A0A7S3CSC6_9SPIT</name>
<evidence type="ECO:0000256" key="1">
    <source>
        <dbReference type="SAM" id="Coils"/>
    </source>
</evidence>
<dbReference type="AlphaFoldDB" id="A0A7S3CSC6"/>
<sequence length="558" mass="63250">MSAPSEGGSGLLDVLEEIIDKLRKDLNNKIESLQKRVETLEVSSKMHDNSLGDHENRIKALEDEIKKLDLNKSEKDQVNQEIFDLQEALANVSQGKPVEIKPSTPKGPKVTDADIHKWNEAAQSVNGLAKAMDAVQKEVKHIDELKHTLRDVQHKIEDFALKEDMKKAEHDIKNLKDFREDAQDKMEDLQNQINQLKNLMKNLGGKTSDGPSLDQFNTLKQRVDHLESNHSSVKKTLAELEKKLGGMNMGGVDQEQIEKLSDDLYKLRQEFDEHRSKVNKNLEQVNHELPNKADKADLIDLENRLMEKLRDMVEQLLNQFANKDDVMKRFAQLSKKIREIMELLAKQGNSAPGEEDAMFSKKHLGPMACASCEKNLLNLYGQAADYHVWKKLPFRDPSERIARYGQGFSKILSHMKNGSMASGFSPGGRNMTGYHNQSMDEHHIMNHNHPHNHSTSTNPETVGQQSDTYNNHMHTYKNQGVFRGGKTQGTRRDQLRQSQEAMAQKVPNSSSRSPNKHVGVRFGNEPRPKQMMNQTLVQGSVDSLPRLQAMRAAGNTTQ</sequence>
<evidence type="ECO:0000313" key="3">
    <source>
        <dbReference type="EMBL" id="CAE0234345.1"/>
    </source>
</evidence>
<organism evidence="3">
    <name type="scientific">Strombidium rassoulzadegani</name>
    <dbReference type="NCBI Taxonomy" id="1082188"/>
    <lineage>
        <taxon>Eukaryota</taxon>
        <taxon>Sar</taxon>
        <taxon>Alveolata</taxon>
        <taxon>Ciliophora</taxon>
        <taxon>Intramacronucleata</taxon>
        <taxon>Spirotrichea</taxon>
        <taxon>Oligotrichia</taxon>
        <taxon>Strombidiidae</taxon>
        <taxon>Strombidium</taxon>
    </lineage>
</organism>
<feature type="coiled-coil region" evidence="1">
    <location>
        <begin position="142"/>
        <end position="326"/>
    </location>
</feature>
<keyword evidence="1" id="KW-0175">Coiled coil</keyword>
<gene>
    <name evidence="3" type="ORF">SRAS04492_LOCUS6149</name>
</gene>
<accession>A0A7S3CSC6</accession>
<feature type="coiled-coil region" evidence="1">
    <location>
        <begin position="12"/>
        <end position="81"/>
    </location>
</feature>
<dbReference type="Gene3D" id="1.10.287.1490">
    <property type="match status" value="1"/>
</dbReference>
<reference evidence="3" key="1">
    <citation type="submission" date="2021-01" db="EMBL/GenBank/DDBJ databases">
        <authorList>
            <person name="Corre E."/>
            <person name="Pelletier E."/>
            <person name="Niang G."/>
            <person name="Scheremetjew M."/>
            <person name="Finn R."/>
            <person name="Kale V."/>
            <person name="Holt S."/>
            <person name="Cochrane G."/>
            <person name="Meng A."/>
            <person name="Brown T."/>
            <person name="Cohen L."/>
        </authorList>
    </citation>
    <scope>NUCLEOTIDE SEQUENCE</scope>
    <source>
        <strain evidence="3">Ras09</strain>
    </source>
</reference>
<proteinExistence type="predicted"/>
<feature type="compositionally biased region" description="Polar residues" evidence="2">
    <location>
        <begin position="496"/>
        <end position="513"/>
    </location>
</feature>
<protein>
    <submittedName>
        <fullName evidence="3">Uncharacterized protein</fullName>
    </submittedName>
</protein>
<feature type="region of interest" description="Disordered" evidence="2">
    <location>
        <begin position="479"/>
        <end position="527"/>
    </location>
</feature>